<proteinExistence type="predicted"/>
<dbReference type="Proteomes" id="UP000078597">
    <property type="component" value="Unassembled WGS sequence"/>
</dbReference>
<dbReference type="InterPro" id="IPR022139">
    <property type="entry name" value="Fam-L/Fam-M-like_plasmodium"/>
</dbReference>
<sequence length="78" mass="9197">MLEKKYNVDNKFGTRNFHLITCSKQEKGKGIVRLKKKMSNKGEYEKKIDLIMKKKPKEKIKNQMNVHKIMQGDMNNLG</sequence>
<name>A0A1A8W2U3_PLAMA</name>
<accession>A0A1A8W2U3</accession>
<dbReference type="AlphaFoldDB" id="A0A1A8W2U3"/>
<protein>
    <submittedName>
        <fullName evidence="1">Uncharacterized protein</fullName>
    </submittedName>
</protein>
<evidence type="ECO:0000313" key="1">
    <source>
        <dbReference type="EMBL" id="SBS85978.1"/>
    </source>
</evidence>
<dbReference type="Pfam" id="PF12420">
    <property type="entry name" value="DUF3671"/>
    <property type="match status" value="1"/>
</dbReference>
<gene>
    <name evidence="1" type="ORF">PMALA_014520</name>
</gene>
<reference evidence="2" key="1">
    <citation type="submission" date="2016-05" db="EMBL/GenBank/DDBJ databases">
        <authorList>
            <person name="Naeem Raeece"/>
        </authorList>
    </citation>
    <scope>NUCLEOTIDE SEQUENCE [LARGE SCALE GENOMIC DNA]</scope>
</reference>
<organism evidence="1 2">
    <name type="scientific">Plasmodium malariae</name>
    <dbReference type="NCBI Taxonomy" id="5858"/>
    <lineage>
        <taxon>Eukaryota</taxon>
        <taxon>Sar</taxon>
        <taxon>Alveolata</taxon>
        <taxon>Apicomplexa</taxon>
        <taxon>Aconoidasida</taxon>
        <taxon>Haemosporida</taxon>
        <taxon>Plasmodiidae</taxon>
        <taxon>Plasmodium</taxon>
        <taxon>Plasmodium (Plasmodium)</taxon>
    </lineage>
</organism>
<dbReference type="EMBL" id="FLQW01000787">
    <property type="protein sequence ID" value="SBS85978.1"/>
    <property type="molecule type" value="Genomic_DNA"/>
</dbReference>
<evidence type="ECO:0000313" key="2">
    <source>
        <dbReference type="Proteomes" id="UP000078597"/>
    </source>
</evidence>